<reference evidence="4 5" key="1">
    <citation type="submission" date="2020-05" db="EMBL/GenBank/DDBJ databases">
        <title>Complete genome sequence of Gemmatimonas greenlandica TET16.</title>
        <authorList>
            <person name="Zeng Y."/>
        </authorList>
    </citation>
    <scope>NUCLEOTIDE SEQUENCE [LARGE SCALE GENOMIC DNA]</scope>
    <source>
        <strain evidence="4 5">TET16</strain>
    </source>
</reference>
<organism evidence="4 5">
    <name type="scientific">Gemmatimonas groenlandica</name>
    <dbReference type="NCBI Taxonomy" id="2732249"/>
    <lineage>
        <taxon>Bacteria</taxon>
        <taxon>Pseudomonadati</taxon>
        <taxon>Gemmatimonadota</taxon>
        <taxon>Gemmatimonadia</taxon>
        <taxon>Gemmatimonadales</taxon>
        <taxon>Gemmatimonadaceae</taxon>
        <taxon>Gemmatimonas</taxon>
    </lineage>
</organism>
<dbReference type="KEGG" id="ggr:HKW67_17990"/>
<keyword evidence="5" id="KW-1185">Reference proteome</keyword>
<evidence type="ECO:0000313" key="4">
    <source>
        <dbReference type="EMBL" id="QJR37268.1"/>
    </source>
</evidence>
<comment type="similarity">
    <text evidence="1">Belongs to the NmrA-type oxidoreductase family.</text>
</comment>
<gene>
    <name evidence="4" type="ORF">HKW67_17990</name>
</gene>
<dbReference type="InterPro" id="IPR051164">
    <property type="entry name" value="NmrA-like_oxidored"/>
</dbReference>
<dbReference type="SUPFAM" id="SSF51735">
    <property type="entry name" value="NAD(P)-binding Rossmann-fold domains"/>
    <property type="match status" value="1"/>
</dbReference>
<evidence type="ECO:0000313" key="5">
    <source>
        <dbReference type="Proteomes" id="UP000500938"/>
    </source>
</evidence>
<dbReference type="InterPro" id="IPR036291">
    <property type="entry name" value="NAD(P)-bd_dom_sf"/>
</dbReference>
<name>A0A6M4IT30_9BACT</name>
<protein>
    <submittedName>
        <fullName evidence="4">NmrA/HSCARG family protein</fullName>
    </submittedName>
</protein>
<dbReference type="InterPro" id="IPR008030">
    <property type="entry name" value="NmrA-like"/>
</dbReference>
<evidence type="ECO:0000256" key="1">
    <source>
        <dbReference type="ARBA" id="ARBA00006328"/>
    </source>
</evidence>
<dbReference type="AlphaFoldDB" id="A0A6M4IT30"/>
<dbReference type="RefSeq" id="WP_171226702.1">
    <property type="nucleotide sequence ID" value="NZ_CP053085.1"/>
</dbReference>
<dbReference type="Pfam" id="PF05368">
    <property type="entry name" value="NmrA"/>
    <property type="match status" value="1"/>
</dbReference>
<dbReference type="PANTHER" id="PTHR42748:SF7">
    <property type="entry name" value="NMRA LIKE REDOX SENSOR 1-RELATED"/>
    <property type="match status" value="1"/>
</dbReference>
<dbReference type="Proteomes" id="UP000500938">
    <property type="component" value="Chromosome"/>
</dbReference>
<keyword evidence="2" id="KW-0521">NADP</keyword>
<dbReference type="PANTHER" id="PTHR42748">
    <property type="entry name" value="NITROGEN METABOLITE REPRESSION PROTEIN NMRA FAMILY MEMBER"/>
    <property type="match status" value="1"/>
</dbReference>
<accession>A0A6M4IT30</accession>
<evidence type="ECO:0000256" key="2">
    <source>
        <dbReference type="ARBA" id="ARBA00022857"/>
    </source>
</evidence>
<sequence length="316" mass="33731">MSDKKIIAVFGATGAQGGGLARAIAADASGEFVARAITRNPHSDKARALAAEGIEVVAGDIDDASTLGAALAGAYGAFCVTNFWEHFSAEREGVQATNMARATKAAGVQHVIWSTLEDTRKWIPLDDTRMPTLHGHFKCPHFDSKGAVDAVFASEGAPTTYMMVAFYWDNLIHFGMGPRANEAGELVMALPLGGAELPGIGAEDIGRCAYGIFKEGPSTIGQRIGIAGESLSGEDMAAKLGKAIGRPVRFFDVPFDTYRGLGFPGAEDLGNMFQFQQILGEEFQRYRDAARSRQLYAGLLDFDAWLVKYAATIPIG</sequence>
<dbReference type="CDD" id="cd05251">
    <property type="entry name" value="NmrA_like_SDR_a"/>
    <property type="match status" value="1"/>
</dbReference>
<feature type="domain" description="NmrA-like" evidence="3">
    <location>
        <begin position="4"/>
        <end position="305"/>
    </location>
</feature>
<proteinExistence type="inferred from homology"/>
<dbReference type="EMBL" id="CP053085">
    <property type="protein sequence ID" value="QJR37268.1"/>
    <property type="molecule type" value="Genomic_DNA"/>
</dbReference>
<dbReference type="Gene3D" id="3.90.25.10">
    <property type="entry name" value="UDP-galactose 4-epimerase, domain 1"/>
    <property type="match status" value="1"/>
</dbReference>
<dbReference type="Gene3D" id="3.40.50.720">
    <property type="entry name" value="NAD(P)-binding Rossmann-like Domain"/>
    <property type="match status" value="1"/>
</dbReference>
<evidence type="ECO:0000259" key="3">
    <source>
        <dbReference type="Pfam" id="PF05368"/>
    </source>
</evidence>